<comment type="caution">
    <text evidence="7">The sequence shown here is derived from an EMBL/GenBank/DDBJ whole genome shotgun (WGS) entry which is preliminary data.</text>
</comment>
<dbReference type="GO" id="GO:0090529">
    <property type="term" value="P:cell septum assembly"/>
    <property type="evidence" value="ECO:0007669"/>
    <property type="project" value="InterPro"/>
</dbReference>
<dbReference type="PANTHER" id="PTHR35851:SF1">
    <property type="entry name" value="CELL DIVISION PROTEIN FTSQ"/>
    <property type="match status" value="1"/>
</dbReference>
<dbReference type="EMBL" id="MEVT01000004">
    <property type="protein sequence ID" value="OGC63743.1"/>
    <property type="molecule type" value="Genomic_DNA"/>
</dbReference>
<proteinExistence type="predicted"/>
<evidence type="ECO:0000256" key="6">
    <source>
        <dbReference type="SAM" id="Phobius"/>
    </source>
</evidence>
<protein>
    <submittedName>
        <fullName evidence="7">Uncharacterized protein</fullName>
    </submittedName>
</protein>
<evidence type="ECO:0000313" key="7">
    <source>
        <dbReference type="EMBL" id="OGC63743.1"/>
    </source>
</evidence>
<dbReference type="AlphaFoldDB" id="A0A1F4W3Z2"/>
<name>A0A1F4W3Z2_UNCKA</name>
<organism evidence="7 8">
    <name type="scientific">candidate division WWE3 bacterium RIFOXYA2_FULL_46_9</name>
    <dbReference type="NCBI Taxonomy" id="1802636"/>
    <lineage>
        <taxon>Bacteria</taxon>
        <taxon>Katanobacteria</taxon>
    </lineage>
</organism>
<keyword evidence="1" id="KW-1003">Cell membrane</keyword>
<evidence type="ECO:0000256" key="2">
    <source>
        <dbReference type="ARBA" id="ARBA00022618"/>
    </source>
</evidence>
<feature type="transmembrane region" description="Helical" evidence="6">
    <location>
        <begin position="41"/>
        <end position="62"/>
    </location>
</feature>
<dbReference type="PANTHER" id="PTHR35851">
    <property type="entry name" value="CELL DIVISION PROTEIN FTSQ"/>
    <property type="match status" value="1"/>
</dbReference>
<dbReference type="Proteomes" id="UP000176614">
    <property type="component" value="Unassembled WGS sequence"/>
</dbReference>
<keyword evidence="3 6" id="KW-0812">Transmembrane</keyword>
<sequence>MKLLSKQKVTKPKRFLYFVNPLEKKRFTKSFKFGWFKAKHFIKLALLVITTVSMIYIVYFFLFRSNHFSVDSVIVRGAGKYVNQSDLHNVVAYNVSGKNLLFLNLAKILPNLDQNFLGAADIRLKKVYPRTVEVKVDERKPLAVVTRSENLEQEYLIDSEGYVLGLVDKSSDEAQSLTKIEYSGQIDVGYFVNNRIVPVAKEIISSASEHQIKVTSMSYHDNFTELYVLGIKTYISNLKEIRKSFAVLAAFVNELKTQGKKVSMIDLRYDKVIVLYD</sequence>
<keyword evidence="5" id="KW-0131">Cell cycle</keyword>
<keyword evidence="2" id="KW-0132">Cell division</keyword>
<keyword evidence="4 6" id="KW-1133">Transmembrane helix</keyword>
<reference evidence="7 8" key="1">
    <citation type="journal article" date="2016" name="Nat. Commun.">
        <title>Thousands of microbial genomes shed light on interconnected biogeochemical processes in an aquifer system.</title>
        <authorList>
            <person name="Anantharaman K."/>
            <person name="Brown C.T."/>
            <person name="Hug L.A."/>
            <person name="Sharon I."/>
            <person name="Castelle C.J."/>
            <person name="Probst A.J."/>
            <person name="Thomas B.C."/>
            <person name="Singh A."/>
            <person name="Wilkins M.J."/>
            <person name="Karaoz U."/>
            <person name="Brodie E.L."/>
            <person name="Williams K.H."/>
            <person name="Hubbard S.S."/>
            <person name="Banfield J.F."/>
        </authorList>
    </citation>
    <scope>NUCLEOTIDE SEQUENCE [LARGE SCALE GENOMIC DNA]</scope>
</reference>
<evidence type="ECO:0000256" key="1">
    <source>
        <dbReference type="ARBA" id="ARBA00022475"/>
    </source>
</evidence>
<gene>
    <name evidence="7" type="ORF">A2264_05215</name>
</gene>
<accession>A0A1F4W3Z2</accession>
<evidence type="ECO:0000313" key="8">
    <source>
        <dbReference type="Proteomes" id="UP000176614"/>
    </source>
</evidence>
<evidence type="ECO:0000256" key="5">
    <source>
        <dbReference type="ARBA" id="ARBA00023306"/>
    </source>
</evidence>
<evidence type="ECO:0000256" key="4">
    <source>
        <dbReference type="ARBA" id="ARBA00022989"/>
    </source>
</evidence>
<evidence type="ECO:0000256" key="3">
    <source>
        <dbReference type="ARBA" id="ARBA00022692"/>
    </source>
</evidence>
<keyword evidence="6" id="KW-0472">Membrane</keyword>
<dbReference type="InterPro" id="IPR026579">
    <property type="entry name" value="FtsQ"/>
</dbReference>